<dbReference type="PANTHER" id="PTHR46082:SF11">
    <property type="entry name" value="AAA+ ATPASE DOMAIN-CONTAINING PROTEIN-RELATED"/>
    <property type="match status" value="1"/>
</dbReference>
<accession>A0A4S8S6S2</accession>
<gene>
    <name evidence="1" type="ORF">D6D28_08723</name>
</gene>
<dbReference type="SUPFAM" id="SSF53167">
    <property type="entry name" value="Purine and uridine phosphorylases"/>
    <property type="match status" value="1"/>
</dbReference>
<dbReference type="Gene3D" id="3.40.50.300">
    <property type="entry name" value="P-loop containing nucleotide triphosphate hydrolases"/>
    <property type="match status" value="1"/>
</dbReference>
<dbReference type="InterPro" id="IPR053137">
    <property type="entry name" value="NLR-like"/>
</dbReference>
<protein>
    <submittedName>
        <fullName evidence="1">Purine and uridine phosphorylase</fullName>
    </submittedName>
</protein>
<dbReference type="SUPFAM" id="SSF52540">
    <property type="entry name" value="P-loop containing nucleoside triphosphate hydrolases"/>
    <property type="match status" value="1"/>
</dbReference>
<dbReference type="Proteomes" id="UP000304951">
    <property type="component" value="Unassembled WGS sequence"/>
</dbReference>
<dbReference type="PANTHER" id="PTHR46082">
    <property type="entry name" value="ATP/GTP-BINDING PROTEIN-RELATED"/>
    <property type="match status" value="1"/>
</dbReference>
<dbReference type="InterPro" id="IPR035994">
    <property type="entry name" value="Nucleoside_phosphorylase_sf"/>
</dbReference>
<evidence type="ECO:0000313" key="2">
    <source>
        <dbReference type="Proteomes" id="UP000304951"/>
    </source>
</evidence>
<name>A0A4S8S6S2_AURPU</name>
<dbReference type="Gene3D" id="3.40.50.1580">
    <property type="entry name" value="Nucleoside phosphorylase domain"/>
    <property type="match status" value="1"/>
</dbReference>
<dbReference type="EMBL" id="QZAF01000587">
    <property type="protein sequence ID" value="THV65938.1"/>
    <property type="molecule type" value="Genomic_DNA"/>
</dbReference>
<dbReference type="GO" id="GO:0003824">
    <property type="term" value="F:catalytic activity"/>
    <property type="evidence" value="ECO:0007669"/>
    <property type="project" value="InterPro"/>
</dbReference>
<reference evidence="1 2" key="1">
    <citation type="submission" date="2018-10" db="EMBL/GenBank/DDBJ databases">
        <title>Fifty Aureobasidium pullulans genomes reveal a recombining polyextremotolerant generalist.</title>
        <authorList>
            <person name="Gostincar C."/>
            <person name="Turk M."/>
            <person name="Zajc J."/>
            <person name="Gunde-Cimerman N."/>
        </authorList>
    </citation>
    <scope>NUCLEOTIDE SEQUENCE [LARGE SCALE GENOMIC DNA]</scope>
    <source>
        <strain evidence="1 2">EXF-11900</strain>
    </source>
</reference>
<dbReference type="InterPro" id="IPR027417">
    <property type="entry name" value="P-loop_NTPase"/>
</dbReference>
<comment type="caution">
    <text evidence="1">The sequence shown here is derived from an EMBL/GenBank/DDBJ whole genome shotgun (WGS) entry which is preliminary data.</text>
</comment>
<dbReference type="GO" id="GO:0009116">
    <property type="term" value="P:nucleoside metabolic process"/>
    <property type="evidence" value="ECO:0007669"/>
    <property type="project" value="InterPro"/>
</dbReference>
<proteinExistence type="predicted"/>
<dbReference type="AlphaFoldDB" id="A0A4S8S6S2"/>
<organism evidence="1 2">
    <name type="scientific">Aureobasidium pullulans</name>
    <name type="common">Black yeast</name>
    <name type="synonym">Pullularia pullulans</name>
    <dbReference type="NCBI Taxonomy" id="5580"/>
    <lineage>
        <taxon>Eukaryota</taxon>
        <taxon>Fungi</taxon>
        <taxon>Dikarya</taxon>
        <taxon>Ascomycota</taxon>
        <taxon>Pezizomycotina</taxon>
        <taxon>Dothideomycetes</taxon>
        <taxon>Dothideomycetidae</taxon>
        <taxon>Dothideales</taxon>
        <taxon>Saccotheciaceae</taxon>
        <taxon>Aureobasidium</taxon>
    </lineage>
</organism>
<evidence type="ECO:0000313" key="1">
    <source>
        <dbReference type="EMBL" id="THV65938.1"/>
    </source>
</evidence>
<sequence length="823" mass="91614">MVLTCKDYHVGWICALPVEYLLAELMLDKVHDSVPYPEDDENEYLLGQIDSKKTGGHHNVVITLLPSAEKGKASAATVAKDMVRTFPNLKIRLLVGIAGGIPGSPVQLGDIVVGAPEDNSPGVIQYDYGKHLEEGTFVRQGSMNKAPRVLRTAIAAVQKNHLRARLVERRDYISYLNMDEVKECATRPPSVGHAPDNEIQEVAVLSTGSDPNKSSIEPALPEVYYGVIASGDAVIKDPEFARKIRERKIQNVLCFEMEAAGLDAYGCLVIKGISDVCNKAKNNDWHRYASAAAAAFARELLTVLRSTEVDNLPSLGNTHWNVPRMLSPLFTGRELLLKHMSEHLVPESDAKSPCRVFVLHGIGGAGKSEAAIKFATENQHSFWGIFWIDADNEQSIQQSFETLANMQIPPLAASDAKSVLQWLANTKNSWLLVLDNCDNIETDFAGYIPSRGGSVIVTTRLTECQHLGVWENVDDLGLEDAIQLLVRACGLKQEDQQAEWSHARAVVNLLGQHALALVHAGAYIKKGFCNLQMYCQTFRAQASKLMEFKPVQQASRYKNVYTMFEISAATLASSDDEDSQTAINLLEIFGLFDRENLDVDMFERAFEYCLVSEKKHGLFWNAGAYQKSLSGTVADVANSFHNSVCVVSPDNGSCDEIYHLDLWHFEQVRSTGLVGSMLVSGFRAACVRLSELSIIRVDKKQILMHPLMHEWAKVRMPLAVQEQVYSRGLCILVLATSMTLTQQDKDRTLLHHISACLDHSVENEIPLNVARALYRLGNYLIKPRTMDLAFQEFVMVPLFNHILKHFHPGSHTYTSRANCLLHW</sequence>